<dbReference type="GO" id="GO:0006629">
    <property type="term" value="P:lipid metabolic process"/>
    <property type="evidence" value="ECO:0007669"/>
    <property type="project" value="InterPro"/>
</dbReference>
<dbReference type="EMBL" id="CP030041">
    <property type="protein sequence ID" value="AWW30223.1"/>
    <property type="molecule type" value="Genomic_DNA"/>
</dbReference>
<proteinExistence type="predicted"/>
<dbReference type="CDD" id="cd08566">
    <property type="entry name" value="GDPD_AtGDE_like"/>
    <property type="match status" value="1"/>
</dbReference>
<dbReference type="KEGG" id="est:DN752_08855"/>
<evidence type="ECO:0000259" key="2">
    <source>
        <dbReference type="PROSITE" id="PS51704"/>
    </source>
</evidence>
<dbReference type="AlphaFoldDB" id="A0A2Z4IIH1"/>
<dbReference type="PROSITE" id="PS51704">
    <property type="entry name" value="GP_PDE"/>
    <property type="match status" value="2"/>
</dbReference>
<keyword evidence="1" id="KW-0732">Signal</keyword>
<reference evidence="3 4" key="1">
    <citation type="submission" date="2018-06" db="EMBL/GenBank/DDBJ databases">
        <title>Echinicola strongylocentroti sp. nov., isolated from a sea urchin Strongylocentrotus intermedius.</title>
        <authorList>
            <person name="Bae S.S."/>
        </authorList>
    </citation>
    <scope>NUCLEOTIDE SEQUENCE [LARGE SCALE GENOMIC DNA]</scope>
    <source>
        <strain evidence="3 4">MEBiC08714</strain>
    </source>
</reference>
<protein>
    <recommendedName>
        <fullName evidence="2">GP-PDE domain-containing protein</fullName>
    </recommendedName>
</protein>
<dbReference type="GO" id="GO:0008081">
    <property type="term" value="F:phosphoric diester hydrolase activity"/>
    <property type="evidence" value="ECO:0007669"/>
    <property type="project" value="InterPro"/>
</dbReference>
<dbReference type="SUPFAM" id="SSF51695">
    <property type="entry name" value="PLC-like phosphodiesterases"/>
    <property type="match status" value="2"/>
</dbReference>
<evidence type="ECO:0000256" key="1">
    <source>
        <dbReference type="SAM" id="SignalP"/>
    </source>
</evidence>
<dbReference type="PANTHER" id="PTHR46211:SF14">
    <property type="entry name" value="GLYCEROPHOSPHODIESTER PHOSPHODIESTERASE"/>
    <property type="match status" value="1"/>
</dbReference>
<dbReference type="InterPro" id="IPR030395">
    <property type="entry name" value="GP_PDE_dom"/>
</dbReference>
<organism evidence="3 4">
    <name type="scientific">Echinicola strongylocentroti</name>
    <dbReference type="NCBI Taxonomy" id="1795355"/>
    <lineage>
        <taxon>Bacteria</taxon>
        <taxon>Pseudomonadati</taxon>
        <taxon>Bacteroidota</taxon>
        <taxon>Cytophagia</taxon>
        <taxon>Cytophagales</taxon>
        <taxon>Cyclobacteriaceae</taxon>
        <taxon>Echinicola</taxon>
    </lineage>
</organism>
<dbReference type="InterPro" id="IPR017946">
    <property type="entry name" value="PLC-like_Pdiesterase_TIM-brl"/>
</dbReference>
<dbReference type="OrthoDB" id="384721at2"/>
<dbReference type="Proteomes" id="UP000248688">
    <property type="component" value="Chromosome"/>
</dbReference>
<dbReference type="RefSeq" id="WP_112783607.1">
    <property type="nucleotide sequence ID" value="NZ_CP030041.1"/>
</dbReference>
<gene>
    <name evidence="3" type="ORF">DN752_08855</name>
</gene>
<dbReference type="Gene3D" id="3.20.20.190">
    <property type="entry name" value="Phosphatidylinositol (PI) phosphodiesterase"/>
    <property type="match status" value="2"/>
</dbReference>
<feature type="domain" description="GP-PDE" evidence="2">
    <location>
        <begin position="271"/>
        <end position="514"/>
    </location>
</feature>
<feature type="chain" id="PRO_5016299462" description="GP-PDE domain-containing protein" evidence="1">
    <location>
        <begin position="26"/>
        <end position="514"/>
    </location>
</feature>
<evidence type="ECO:0000313" key="4">
    <source>
        <dbReference type="Proteomes" id="UP000248688"/>
    </source>
</evidence>
<dbReference type="Pfam" id="PF03009">
    <property type="entry name" value="GDPD"/>
    <property type="match status" value="2"/>
</dbReference>
<accession>A0A2Z4IIH1</accession>
<feature type="domain" description="GP-PDE" evidence="2">
    <location>
        <begin position="31"/>
        <end position="262"/>
    </location>
</feature>
<sequence length="514" mass="58922">MNGNRKLVNWAIGVMAFFTSLNADAQAARDIELVVHRGGNRHAPENTLAAAEAAKKMGADYLEMDVRQSKDGVYYNMHDESVDRTTDGIGKLADLTSGYIEQLDAGSWYRHGFKDEHVPAIEELVGLYKDSRMKLYVDFKAGDIADFVTKAKAWGVTSENSFFYFGDWEMAKEFVALDTGLPLKIKVGKEDDFDSLYQAFHPEIIEVEPANVSKELIDKAHAKGVKVMGWIAQDQRKAYLDLLQYDIDMMNLDNPDVFASLLQNSKALPDPYLIAHRGGVVEELYEEYDPQGLEEAYKRGYGMVEVDVCETLDGVLFVHHDRDFKRVYGVDKEVTEVTWDELKHYRSLRAGFSPMTFDEYAALCEGRFDLMVDVKSVNKTPAYYEKLRAVLEKHGLMENLIFLDREARRYFWGEARFGVRVRELPEIVNRYQRAEDVACHFFLFDHGTELTAQSIRMAQKMYMEVIPSVNIGHYKLEFHKTGAGRDIKYNRSMGVTSFQIDSDYDMFFKESLTL</sequence>
<name>A0A2Z4IIH1_9BACT</name>
<dbReference type="PANTHER" id="PTHR46211">
    <property type="entry name" value="GLYCEROPHOSPHORYL DIESTER PHOSPHODIESTERASE"/>
    <property type="match status" value="1"/>
</dbReference>
<feature type="signal peptide" evidence="1">
    <location>
        <begin position="1"/>
        <end position="25"/>
    </location>
</feature>
<evidence type="ECO:0000313" key="3">
    <source>
        <dbReference type="EMBL" id="AWW30223.1"/>
    </source>
</evidence>
<keyword evidence="4" id="KW-1185">Reference proteome</keyword>